<evidence type="ECO:0000256" key="1">
    <source>
        <dbReference type="ARBA" id="ARBA00022737"/>
    </source>
</evidence>
<dbReference type="GO" id="GO:0000800">
    <property type="term" value="C:lateral element"/>
    <property type="evidence" value="ECO:0007669"/>
    <property type="project" value="Ensembl"/>
</dbReference>
<dbReference type="Ensembl" id="ENSSMRT00000019646.1">
    <property type="protein sequence ID" value="ENSSMRP00000016793.1"/>
    <property type="gene ID" value="ENSSMRG00000013090.1"/>
</dbReference>
<name>A0A8D0C3R0_SALMN</name>
<dbReference type="InterPro" id="IPR012340">
    <property type="entry name" value="NA-bd_OB-fold"/>
</dbReference>
<accession>A0A8D0C3R0</accession>
<feature type="compositionally biased region" description="Polar residues" evidence="7">
    <location>
        <begin position="621"/>
        <end position="631"/>
    </location>
</feature>
<keyword evidence="2" id="KW-0227">DNA damage</keyword>
<dbReference type="PANTHER" id="PTHR11289:SF0">
    <property type="entry name" value="BREAST CANCER TYPE 2 SUSCEPTIBILITY PROTEIN"/>
    <property type="match status" value="1"/>
</dbReference>
<evidence type="ECO:0000313" key="10">
    <source>
        <dbReference type="Proteomes" id="UP000694421"/>
    </source>
</evidence>
<dbReference type="GO" id="GO:0005829">
    <property type="term" value="C:cytosol"/>
    <property type="evidence" value="ECO:0007669"/>
    <property type="project" value="Ensembl"/>
</dbReference>
<dbReference type="Gene3D" id="2.40.50.140">
    <property type="entry name" value="Nucleic acid-binding proteins"/>
    <property type="match status" value="3"/>
</dbReference>
<keyword evidence="1" id="KW-0677">Repeat</keyword>
<evidence type="ECO:0000259" key="8">
    <source>
        <dbReference type="SMART" id="SM01341"/>
    </source>
</evidence>
<evidence type="ECO:0000256" key="6">
    <source>
        <dbReference type="SAM" id="Coils"/>
    </source>
</evidence>
<dbReference type="SUPFAM" id="SSF81872">
    <property type="entry name" value="BRCA2 helical domain"/>
    <property type="match status" value="1"/>
</dbReference>
<dbReference type="GO" id="GO:0070200">
    <property type="term" value="P:establishment of protein localization to telomere"/>
    <property type="evidence" value="ECO:0007669"/>
    <property type="project" value="Ensembl"/>
</dbReference>
<evidence type="ECO:0000256" key="7">
    <source>
        <dbReference type="SAM" id="MobiDB-lite"/>
    </source>
</evidence>
<dbReference type="InterPro" id="IPR015252">
    <property type="entry name" value="BRCA2_hlx"/>
</dbReference>
<dbReference type="FunFam" id="2.40.50.140:FF:000205">
    <property type="entry name" value="Breast cancer susceptibility protein 2"/>
    <property type="match status" value="1"/>
</dbReference>
<dbReference type="GO" id="GO:0030141">
    <property type="term" value="C:secretory granule"/>
    <property type="evidence" value="ECO:0007669"/>
    <property type="project" value="Ensembl"/>
</dbReference>
<dbReference type="InterPro" id="IPR015187">
    <property type="entry name" value="BRCA2_OB_1"/>
</dbReference>
<dbReference type="InterPro" id="IPR015525">
    <property type="entry name" value="BRCA2"/>
</dbReference>
<dbReference type="OMA" id="CWYTKLG"/>
<feature type="region of interest" description="Disordered" evidence="7">
    <location>
        <begin position="928"/>
        <end position="964"/>
    </location>
</feature>
<feature type="domain" description="Tower" evidence="8">
    <location>
        <begin position="2479"/>
        <end position="2519"/>
    </location>
</feature>
<dbReference type="Pfam" id="PF21318">
    <property type="entry name" value="BRCA2DBD_OB2"/>
    <property type="match status" value="1"/>
</dbReference>
<keyword evidence="5" id="KW-0234">DNA repair</keyword>
<dbReference type="GO" id="GO:0045893">
    <property type="term" value="P:positive regulation of DNA-templated transcription"/>
    <property type="evidence" value="ECO:0007669"/>
    <property type="project" value="Ensembl"/>
</dbReference>
<dbReference type="GO" id="GO:0002020">
    <property type="term" value="F:protease binding"/>
    <property type="evidence" value="ECO:0007669"/>
    <property type="project" value="Ensembl"/>
</dbReference>
<dbReference type="GO" id="GO:0042802">
    <property type="term" value="F:identical protein binding"/>
    <property type="evidence" value="ECO:0007669"/>
    <property type="project" value="Ensembl"/>
</dbReference>
<dbReference type="InterPro" id="IPR048262">
    <property type="entry name" value="BRCA2_OB_2_dom"/>
</dbReference>
<dbReference type="GO" id="GO:1990426">
    <property type="term" value="P:mitotic recombination-dependent replication fork processing"/>
    <property type="evidence" value="ECO:0007669"/>
    <property type="project" value="Ensembl"/>
</dbReference>
<evidence type="ECO:0000256" key="3">
    <source>
        <dbReference type="ARBA" id="ARBA00023125"/>
    </source>
</evidence>
<dbReference type="SUPFAM" id="SSF81878">
    <property type="entry name" value="BRCA2 tower domain"/>
    <property type="match status" value="1"/>
</dbReference>
<keyword evidence="3" id="KW-0238">DNA-binding</keyword>
<feature type="compositionally biased region" description="Polar residues" evidence="7">
    <location>
        <begin position="2062"/>
        <end position="2079"/>
    </location>
</feature>
<evidence type="ECO:0000256" key="4">
    <source>
        <dbReference type="ARBA" id="ARBA00023172"/>
    </source>
</evidence>
<feature type="compositionally biased region" description="Polar residues" evidence="7">
    <location>
        <begin position="933"/>
        <end position="944"/>
    </location>
</feature>
<dbReference type="GO" id="GO:0051298">
    <property type="term" value="P:centrosome duplication"/>
    <property type="evidence" value="ECO:0007669"/>
    <property type="project" value="Ensembl"/>
</dbReference>
<organism evidence="9 10">
    <name type="scientific">Salvator merianae</name>
    <name type="common">Argentine black and white tegu</name>
    <name type="synonym">Tupinambis merianae</name>
    <dbReference type="NCBI Taxonomy" id="96440"/>
    <lineage>
        <taxon>Eukaryota</taxon>
        <taxon>Metazoa</taxon>
        <taxon>Chordata</taxon>
        <taxon>Craniata</taxon>
        <taxon>Vertebrata</taxon>
        <taxon>Euteleostomi</taxon>
        <taxon>Lepidosauria</taxon>
        <taxon>Squamata</taxon>
        <taxon>Bifurcata</taxon>
        <taxon>Unidentata</taxon>
        <taxon>Episquamata</taxon>
        <taxon>Laterata</taxon>
        <taxon>Teiioidea</taxon>
        <taxon>Teiidae</taxon>
        <taxon>Salvator</taxon>
    </lineage>
</organism>
<dbReference type="GO" id="GO:0003697">
    <property type="term" value="F:single-stranded DNA binding"/>
    <property type="evidence" value="ECO:0007669"/>
    <property type="project" value="Ensembl"/>
</dbReference>
<dbReference type="GO" id="GO:0010485">
    <property type="term" value="F:histone H4 acetyltransferase activity"/>
    <property type="evidence" value="ECO:0007669"/>
    <property type="project" value="Ensembl"/>
</dbReference>
<keyword evidence="6" id="KW-0175">Coiled coil</keyword>
<sequence length="3017" mass="337546">MDEWMKEWSAEGCCQFSVPSLRGGKCSDLGPIGLNWFEELSSEAPLYDSKKQENPEHKIDSLDQSIFKTPNRNLSTSNQFVSTPAIFKEHNKTMQFVSPVREWCKRKSETVLSGGVLHTPKLFEVQTQICISESLGAEADPDMSWSSSLATPPTLSPTVIIAKGSNLVSEKRQHNERIESIMHSLIAKYGTSPKNKKVNVQSASRLDGVCTETESSIHDFEWLLDGSFGKSILPNMPREHQQVSNAPKDVHVHDGMDSDFAFLRKLQTAKQSKKTSSDQVEHHEFQKACEDTKDFKEKSTPKYVKECDSLNPNDRVQTYSETQKTMQREEEAPSLLSPWTQLSLTGLEITQLERESLHCSGSSTSHGKKNSNESLTSFIKDCATTKTLESCIQNAPCQIKRPMLLNISSPEEVATAEKYLELATITSKKDPALVTESGTNQTSVSNLLESSSFLVESPASTELSSSDRHNYLRGNYKACADTPTDSISTGLGRSGLKAMSSLSSLRRRPRKFIYSINNTSACQDEQITQRDSAPVSSVPACIDLKSCPPKVGETGRREGPKDSSINKNITEEIKQTEFEKNCINTNIFFETLSNETSSTENSVTNQRSSTLSTDSKKETMLLSNDRSTNQEAVLKGNKRDAVSHTGSFENENEGRLLSRTNFSSLQKTVLEESMQAMQMLETGRELLEFVEPDPLTKRIQVAEPACHSNKTLTTDSDKHTVSERKTDLKLLGIKEHAANKQEWLDCASLGKNKSFGGFKMASNKEIELSDNSIRKGKLIFKDIEDTFLEDISKEKMEDMSNQVAQEKVEISSVRRNKLTENPSDSLQDSDLLVNVSQLNDAQSIFPEGTSLSFQNVPKNEQPEDKHNLTASQEAEITELSNILEETGSQFEFTQFRNTHTCEMSGSSKQNDVFSEARQDADYQMSFERKVERNSLSPAKQTGTTEKSKMQMKGNKNTTPVNSSGRKLSKTFALNVSAPLSLKVSESEGCGLVKEINATINKSSKLISGLHEMLNHPSEIVQNSSMFHNCYNNPNNPTELCVNWHQRVKAVNAQYIIKNNIKDRVTFVKEDTEEKSKGENYNEGKLVHISSTREVNLKIVQKYSVLMARNELPSAENNHSMLVSHHFNCGETQCNLETLSDLTCLAEMAKTEEKSILNNATEKGNLSTNQAEENTINLESDDLLQDVCTVADGNISAEESKTHHFVDGYCIKELDSSSFSKKAGDRSKKGAISTLKTSANLSAIEPFLSFSHREFPADQKENQFRAIGFSTASGKQITVSDESLTKAKNLLSEETAFQASVEEKRNEKIIKTAEKLKSTEKCVAIPSEDDFEGSLSLLSDATKQYKNPNTVKEYYLGTNVPDLNVVFYTSRNKVNEALLPKNYLENTEKKNAISKTVCINSGTDWHLSDEESSGICVKQDAQLSAGNNSNIFVTSNSEKLYSLDLNCNTGSKTSKSDLKHGNSELHHLPDLSGEQNLETVTHISEDLSKTFIAENAKGFEETSKSEEITQKYEFLGTNTLQQYLASEAAGSALAKPLAFSTASGKTVRVSQAALNNVKQLIHKDGGKSIKQNMEFQSKTNKRDLSKNPSVALSRECVASDNYLWAESLPMVNLVTPQISRANESCENEPIPCSSKKLYDIKSDSSLDNTSFFKTASGKRVQLSEESLKKARLLFSETENSTGHQNHISDCNFDENSSVRRKLPEENKLNISPIKDHPRIQINSNIPHGFSTAYEKQDQISQKSFQKIMSPGKKMDNSFFVDHQGLGQHHILPKKTQAAKDEGKDEVISESNVCLTISNSSENKNSDKTLSTRKSLYMSHKEKCNRLANLEKGSLYSKDIKPFERHQPYPNKTKSTAKCDAVKKENLDSYHYYPPTSENYLEIEAKESAKAFMKDDNLATSDVQQNKKRMSSDETCTLLPFPRTGKRCMEKESTFGEPPIKRKLLPEFDRSEALNKSSLKASKCTPEDTVNDRKRFNSSIPLVPVFCGPSSSTEGRQETLNPNLTIPDQYLKESESGGKLNQFSSGLSYFSAPFSKTLTVENEKAESYSTTKKHGKVFIPPFKTKSSGSESKGINSESALLNGTEELNPAEVSKGTIKPETDLFEKHDFDQISSVNSEGKNTSSDIANIKANLQYARNLQEMRILKKQRQRIRPQPGSLYLVKTSATPKIPLKVAVEDKFPGSFSHEQLYTFGISKEHISINSKNAENFQFLIQDFFSKEYFLETHGIQLADGGYLVPNDEGKAGKEEFYRALCDTPSVDPKLISEAWVYNHYRWIIWKLAAMEVAFPQKFANKCLTPEKVLLQLKYRYDVEVDKSCRSAIKRITERDDVAAKTLILCISKVISLSGNMSNISADKNAAEDNKKEGAVVEVTDGWYAIKAVVDPPLKSLLCRKKLTIGQKIVVHGAELIGSQDASSPLEAPESLMLKISANSTRRARWYARLGYHSDPRPFTLPLSSLFSDGGTVSCIDVVIQRVYPMQWMEKVTGSFVFRNCRAEERQAAKHAENRQKTLETLLAKIQAEFEKTEDDSRRVLQSRILTRQQIRSLQDGAELYEALLNAVDPVYMESYFSEEQLKALNNHRQMINDKKQALIQAEFNKAVESAEQEEYSSLKRDVTTVMKVRILDYRKEENGKDAVLNIWRPSSHVCTLLKEGGHYRIFHLAAFSSKGKLGTACIQLTATKRTQYQQLPVSQELLLHVYRPRECLRFDKLFEPSFHPAFSEVDLVGYIVSLRKGVGCSTMMYLSDENYKLIVVKISTDLKELAAEDLIIACGFISATNLQWRPEFRSEIPILFSGEFSAFTSNPKESHLQGKFNELKNAVENNGSFGKEVQRKLMDLLQRDSPQVLSLPKEYGFDPFTWKSDEGSKHSIIGPKNEPKHDAPVSIKITPELQENPKTSKKRKAMDMLCEVPSPPPLKPICTFISPSLKRAFQPPRRSGAQQARSLKITDSDVKKSSLRRLNEAGFSLENNFIADEELAMINTQALLSNFPAEKEVDSVDKAVCKGHSDSPERSTTFQTNG</sequence>
<dbReference type="PROSITE" id="PS50138">
    <property type="entry name" value="BRCA2_REPEAT"/>
    <property type="match status" value="4"/>
</dbReference>
<dbReference type="GO" id="GO:0005654">
    <property type="term" value="C:nucleoplasm"/>
    <property type="evidence" value="ECO:0007669"/>
    <property type="project" value="Ensembl"/>
</dbReference>
<dbReference type="Pfam" id="PF09121">
    <property type="entry name" value="Tower"/>
    <property type="match status" value="1"/>
</dbReference>
<dbReference type="InterPro" id="IPR002093">
    <property type="entry name" value="BRCA2_repeat"/>
</dbReference>
<feature type="compositionally biased region" description="Polar residues" evidence="7">
    <location>
        <begin position="953"/>
        <end position="964"/>
    </location>
</feature>
<feature type="region of interest" description="Disordered" evidence="7">
    <location>
        <begin position="595"/>
        <end position="653"/>
    </location>
</feature>
<dbReference type="GO" id="GO:0005813">
    <property type="term" value="C:centrosome"/>
    <property type="evidence" value="ECO:0007669"/>
    <property type="project" value="Ensembl"/>
</dbReference>
<dbReference type="SUPFAM" id="SSF50249">
    <property type="entry name" value="Nucleic acid-binding proteins"/>
    <property type="match status" value="3"/>
</dbReference>
<dbReference type="InterPro" id="IPR036315">
    <property type="entry name" value="BRCA2_hlx_sf"/>
</dbReference>
<dbReference type="InterPro" id="IPR015205">
    <property type="entry name" value="Tower_dom"/>
</dbReference>
<evidence type="ECO:0000256" key="2">
    <source>
        <dbReference type="ARBA" id="ARBA00022763"/>
    </source>
</evidence>
<dbReference type="CDD" id="cd04493">
    <property type="entry name" value="BRCA2DBD_OB1"/>
    <property type="match status" value="1"/>
</dbReference>
<evidence type="ECO:0000313" key="9">
    <source>
        <dbReference type="Ensembl" id="ENSSMRP00000016793.1"/>
    </source>
</evidence>
<dbReference type="PANTHER" id="PTHR11289">
    <property type="entry name" value="BREAST CANCER TYPE 2 SUSCEPTIBILITY PROTEIN BRCA2"/>
    <property type="match status" value="1"/>
</dbReference>
<dbReference type="GO" id="GO:0000152">
    <property type="term" value="C:nuclear ubiquitin ligase complex"/>
    <property type="evidence" value="ECO:0007669"/>
    <property type="project" value="Ensembl"/>
</dbReference>
<dbReference type="GO" id="GO:0033593">
    <property type="term" value="C:BRCA2-MAGE-D1 complex"/>
    <property type="evidence" value="ECO:0007669"/>
    <property type="project" value="Ensembl"/>
</dbReference>
<proteinExistence type="predicted"/>
<feature type="coiled-coil region" evidence="6">
    <location>
        <begin position="2499"/>
        <end position="2526"/>
    </location>
</feature>
<evidence type="ECO:0000256" key="5">
    <source>
        <dbReference type="ARBA" id="ARBA00023204"/>
    </source>
</evidence>
<dbReference type="GO" id="GO:0043015">
    <property type="term" value="F:gamma-tubulin binding"/>
    <property type="evidence" value="ECO:0007669"/>
    <property type="project" value="Ensembl"/>
</dbReference>
<dbReference type="Pfam" id="PF00634">
    <property type="entry name" value="BRCA2"/>
    <property type="match status" value="4"/>
</dbReference>
<dbReference type="GO" id="GO:0000781">
    <property type="term" value="C:chromosome, telomeric region"/>
    <property type="evidence" value="ECO:0007669"/>
    <property type="project" value="Ensembl"/>
</dbReference>
<feature type="region of interest" description="Disordered" evidence="7">
    <location>
        <begin position="2060"/>
        <end position="2096"/>
    </location>
</feature>
<dbReference type="GeneTree" id="ENSGT00390000003602"/>
<dbReference type="GO" id="GO:1990391">
    <property type="term" value="C:DNA repair complex"/>
    <property type="evidence" value="ECO:0007669"/>
    <property type="project" value="Ensembl"/>
</dbReference>
<dbReference type="Pfam" id="PF22687">
    <property type="entry name" value="BRCA2_TR2"/>
    <property type="match status" value="1"/>
</dbReference>
<dbReference type="CDD" id="cd04494">
    <property type="entry name" value="BRCA2DBD_OB2"/>
    <property type="match status" value="1"/>
</dbReference>
<reference evidence="9" key="1">
    <citation type="submission" date="2025-08" db="UniProtKB">
        <authorList>
            <consortium name="Ensembl"/>
        </authorList>
    </citation>
    <scope>IDENTIFICATION</scope>
</reference>
<dbReference type="GO" id="GO:0071479">
    <property type="term" value="P:cellular response to ionizing radiation"/>
    <property type="evidence" value="ECO:0007669"/>
    <property type="project" value="Ensembl"/>
</dbReference>
<dbReference type="Pfam" id="PF09103">
    <property type="entry name" value="BRCA-2_OB1"/>
    <property type="match status" value="1"/>
</dbReference>
<dbReference type="SMART" id="SM01341">
    <property type="entry name" value="Tower"/>
    <property type="match status" value="1"/>
</dbReference>
<dbReference type="PIRSF" id="PIRSF002397">
    <property type="entry name" value="BRCA2"/>
    <property type="match status" value="1"/>
</dbReference>
<dbReference type="Gene3D" id="6.10.70.10">
    <property type="match status" value="1"/>
</dbReference>
<dbReference type="Pfam" id="PF09104">
    <property type="entry name" value="BRCA-2_OB3"/>
    <property type="match status" value="1"/>
</dbReference>
<dbReference type="GO" id="GO:0006289">
    <property type="term" value="P:nucleotide-excision repair"/>
    <property type="evidence" value="ECO:0007669"/>
    <property type="project" value="Ensembl"/>
</dbReference>
<dbReference type="Pfam" id="PF09169">
    <property type="entry name" value="BRCA-2_helical"/>
    <property type="match status" value="1"/>
</dbReference>
<dbReference type="InterPro" id="IPR055077">
    <property type="entry name" value="BRCA2_TR2"/>
</dbReference>
<dbReference type="Proteomes" id="UP000694421">
    <property type="component" value="Unplaced"/>
</dbReference>
<keyword evidence="4" id="KW-0233">DNA recombination</keyword>
<dbReference type="GO" id="GO:0010484">
    <property type="term" value="F:histone H3 acetyltransferase activity"/>
    <property type="evidence" value="ECO:0007669"/>
    <property type="project" value="Ensembl"/>
</dbReference>
<reference evidence="9" key="2">
    <citation type="submission" date="2025-09" db="UniProtKB">
        <authorList>
            <consortium name="Ensembl"/>
        </authorList>
    </citation>
    <scope>IDENTIFICATION</scope>
</reference>
<protein>
    <submittedName>
        <fullName evidence="9">BRCA2 DNA repair associated</fullName>
    </submittedName>
</protein>
<keyword evidence="10" id="KW-1185">Reference proteome</keyword>
<feature type="compositionally biased region" description="Low complexity" evidence="7">
    <location>
        <begin position="595"/>
        <end position="605"/>
    </location>
</feature>
<dbReference type="InterPro" id="IPR015188">
    <property type="entry name" value="BRCA2_OB_3"/>
</dbReference>
<dbReference type="GO" id="GO:0000724">
    <property type="term" value="P:double-strand break repair via homologous recombination"/>
    <property type="evidence" value="ECO:0007669"/>
    <property type="project" value="Ensembl"/>
</dbReference>